<evidence type="ECO:0000313" key="2">
    <source>
        <dbReference type="EMBL" id="GGZ59714.1"/>
    </source>
</evidence>
<dbReference type="PANTHER" id="PTHR43883:SF1">
    <property type="entry name" value="GLUCONOKINASE"/>
    <property type="match status" value="1"/>
</dbReference>
<name>A0A918V1X7_9ACTN</name>
<proteinExistence type="predicted"/>
<dbReference type="InterPro" id="IPR027417">
    <property type="entry name" value="P-loop_NTPase"/>
</dbReference>
<organism evidence="2 3">
    <name type="scientific">Streptomyces inusitatus</name>
    <dbReference type="NCBI Taxonomy" id="68221"/>
    <lineage>
        <taxon>Bacteria</taxon>
        <taxon>Bacillati</taxon>
        <taxon>Actinomycetota</taxon>
        <taxon>Actinomycetes</taxon>
        <taxon>Kitasatosporales</taxon>
        <taxon>Streptomycetaceae</taxon>
        <taxon>Streptomyces</taxon>
    </lineage>
</organism>
<gene>
    <name evidence="2" type="ORF">GCM10010387_61850</name>
</gene>
<dbReference type="InterPro" id="IPR052732">
    <property type="entry name" value="Cell-binding_unc_protein"/>
</dbReference>
<dbReference type="AlphaFoldDB" id="A0A918V1X7"/>
<accession>A0A918V1X7</accession>
<dbReference type="Pfam" id="PF13671">
    <property type="entry name" value="AAA_33"/>
    <property type="match status" value="1"/>
</dbReference>
<dbReference type="PANTHER" id="PTHR43883">
    <property type="entry name" value="SLR0207 PROTEIN"/>
    <property type="match status" value="1"/>
</dbReference>
<dbReference type="EMBL" id="BMWG01000029">
    <property type="protein sequence ID" value="GGZ59714.1"/>
    <property type="molecule type" value="Genomic_DNA"/>
</dbReference>
<reference evidence="2" key="1">
    <citation type="journal article" date="2014" name="Int. J. Syst. Evol. Microbiol.">
        <title>Complete genome sequence of Corynebacterium casei LMG S-19264T (=DSM 44701T), isolated from a smear-ripened cheese.</title>
        <authorList>
            <consortium name="US DOE Joint Genome Institute (JGI-PGF)"/>
            <person name="Walter F."/>
            <person name="Albersmeier A."/>
            <person name="Kalinowski J."/>
            <person name="Ruckert C."/>
        </authorList>
    </citation>
    <scope>NUCLEOTIDE SEQUENCE</scope>
    <source>
        <strain evidence="2">JCM 4988</strain>
    </source>
</reference>
<comment type="caution">
    <text evidence="2">The sequence shown here is derived from an EMBL/GenBank/DDBJ whole genome shotgun (WGS) entry which is preliminary data.</text>
</comment>
<protein>
    <recommendedName>
        <fullName evidence="4">ATP-binding protein</fullName>
    </recommendedName>
</protein>
<feature type="region of interest" description="Disordered" evidence="1">
    <location>
        <begin position="151"/>
        <end position="173"/>
    </location>
</feature>
<evidence type="ECO:0000256" key="1">
    <source>
        <dbReference type="SAM" id="MobiDB-lite"/>
    </source>
</evidence>
<dbReference type="Proteomes" id="UP000630936">
    <property type="component" value="Unassembled WGS sequence"/>
</dbReference>
<dbReference type="Gene3D" id="3.40.50.300">
    <property type="entry name" value="P-loop containing nucleotide triphosphate hydrolases"/>
    <property type="match status" value="1"/>
</dbReference>
<evidence type="ECO:0000313" key="3">
    <source>
        <dbReference type="Proteomes" id="UP000630936"/>
    </source>
</evidence>
<evidence type="ECO:0008006" key="4">
    <source>
        <dbReference type="Google" id="ProtNLM"/>
    </source>
</evidence>
<sequence>MDPMREERHLRAPGPRLILLCGLPGSGKTTLARQLAETLPAVRLCPDEWLTGLGFDLFDAPARDRVERRLWAHAQDLLAAGAVVILENGFWDRAERDEKRLRARELGAAVELRHLAVPMEELRRRTALRNSRPGEAVITPELLSAYEAEFEAPAESEHELFDPPAGRGPSGSR</sequence>
<dbReference type="SUPFAM" id="SSF52540">
    <property type="entry name" value="P-loop containing nucleoside triphosphate hydrolases"/>
    <property type="match status" value="1"/>
</dbReference>
<keyword evidence="3" id="KW-1185">Reference proteome</keyword>
<reference evidence="2" key="2">
    <citation type="submission" date="2020-09" db="EMBL/GenBank/DDBJ databases">
        <authorList>
            <person name="Sun Q."/>
            <person name="Ohkuma M."/>
        </authorList>
    </citation>
    <scope>NUCLEOTIDE SEQUENCE</scope>
    <source>
        <strain evidence="2">JCM 4988</strain>
    </source>
</reference>